<comment type="caution">
    <text evidence="1">The sequence shown here is derived from an EMBL/GenBank/DDBJ whole genome shotgun (WGS) entry which is preliminary data.</text>
</comment>
<evidence type="ECO:0000313" key="1">
    <source>
        <dbReference type="EMBL" id="CAD8103637.1"/>
    </source>
</evidence>
<organism evidence="1 2">
    <name type="scientific">Paramecium sonneborni</name>
    <dbReference type="NCBI Taxonomy" id="65129"/>
    <lineage>
        <taxon>Eukaryota</taxon>
        <taxon>Sar</taxon>
        <taxon>Alveolata</taxon>
        <taxon>Ciliophora</taxon>
        <taxon>Intramacronucleata</taxon>
        <taxon>Oligohymenophorea</taxon>
        <taxon>Peniculida</taxon>
        <taxon>Parameciidae</taxon>
        <taxon>Paramecium</taxon>
    </lineage>
</organism>
<dbReference type="OrthoDB" id="282914at2759"/>
<dbReference type="Proteomes" id="UP000692954">
    <property type="component" value="Unassembled WGS sequence"/>
</dbReference>
<accession>A0A8S1PK49</accession>
<dbReference type="AlphaFoldDB" id="A0A8S1PK49"/>
<dbReference type="EMBL" id="CAJJDN010000080">
    <property type="protein sequence ID" value="CAD8103637.1"/>
    <property type="molecule type" value="Genomic_DNA"/>
</dbReference>
<protein>
    <submittedName>
        <fullName evidence="1">Uncharacterized protein</fullName>
    </submittedName>
</protein>
<name>A0A8S1PK49_9CILI</name>
<reference evidence="1" key="1">
    <citation type="submission" date="2021-01" db="EMBL/GenBank/DDBJ databases">
        <authorList>
            <consortium name="Genoscope - CEA"/>
            <person name="William W."/>
        </authorList>
    </citation>
    <scope>NUCLEOTIDE SEQUENCE</scope>
</reference>
<gene>
    <name evidence="1" type="ORF">PSON_ATCC_30995.1.T0800194</name>
</gene>
<sequence>MQFINEGVEQFQIYTNIWANDVALFKDNYIMGFKGRYRKYALGGSTGLLMLTQIIQRNPIGALRVGSIAFPVLSYWICPEIYNSLL</sequence>
<proteinExistence type="predicted"/>
<evidence type="ECO:0000313" key="2">
    <source>
        <dbReference type="Proteomes" id="UP000692954"/>
    </source>
</evidence>
<keyword evidence="2" id="KW-1185">Reference proteome</keyword>